<dbReference type="RefSeq" id="WP_128987429.1">
    <property type="nucleotide sequence ID" value="NZ_PDJZ01000018.1"/>
</dbReference>
<evidence type="ECO:0000313" key="3">
    <source>
        <dbReference type="Proteomes" id="UP000290870"/>
    </source>
</evidence>
<sequence>MPRKNIVVGGFTKEQRDSQLEKIKIKYEKKGYKFLEYIDNGTLKSVAIFEVSDYILRKEKSAQLIVAGIGFLIIAAILYIKSMNIN</sequence>
<evidence type="ECO:0000256" key="1">
    <source>
        <dbReference type="SAM" id="Phobius"/>
    </source>
</evidence>
<comment type="caution">
    <text evidence="2">The sequence shown here is derived from an EMBL/GenBank/DDBJ whole genome shotgun (WGS) entry which is preliminary data.</text>
</comment>
<accession>A0A4Q0ZH83</accession>
<keyword evidence="1" id="KW-0472">Membrane</keyword>
<name>A0A4Q0ZH83_9BACT</name>
<reference evidence="2 3" key="1">
    <citation type="submission" date="2017-10" db="EMBL/GenBank/DDBJ databases">
        <title>Genomics of the genus Arcobacter.</title>
        <authorList>
            <person name="Perez-Cataluna A."/>
            <person name="Figueras M.J."/>
        </authorList>
    </citation>
    <scope>NUCLEOTIDE SEQUENCE [LARGE SCALE GENOMIC DNA]</scope>
    <source>
        <strain evidence="2 3">F26</strain>
    </source>
</reference>
<evidence type="ECO:0000313" key="2">
    <source>
        <dbReference type="EMBL" id="RXJ82996.1"/>
    </source>
</evidence>
<keyword evidence="1" id="KW-0812">Transmembrane</keyword>
<keyword evidence="1" id="KW-1133">Transmembrane helix</keyword>
<proteinExistence type="predicted"/>
<feature type="transmembrane region" description="Helical" evidence="1">
    <location>
        <begin position="62"/>
        <end position="80"/>
    </location>
</feature>
<gene>
    <name evidence="2" type="ORF">CRU90_11555</name>
</gene>
<dbReference type="OrthoDB" id="5349180at2"/>
<organism evidence="2 3">
    <name type="scientific">Arcobacter cloacae</name>
    <dbReference type="NCBI Taxonomy" id="1054034"/>
    <lineage>
        <taxon>Bacteria</taxon>
        <taxon>Pseudomonadati</taxon>
        <taxon>Campylobacterota</taxon>
        <taxon>Epsilonproteobacteria</taxon>
        <taxon>Campylobacterales</taxon>
        <taxon>Arcobacteraceae</taxon>
        <taxon>Arcobacter</taxon>
    </lineage>
</organism>
<dbReference type="Proteomes" id="UP000290870">
    <property type="component" value="Unassembled WGS sequence"/>
</dbReference>
<protein>
    <submittedName>
        <fullName evidence="2">Uncharacterized protein</fullName>
    </submittedName>
</protein>
<dbReference type="AlphaFoldDB" id="A0A4Q0ZH83"/>
<dbReference type="EMBL" id="PDJZ01000018">
    <property type="protein sequence ID" value="RXJ82996.1"/>
    <property type="molecule type" value="Genomic_DNA"/>
</dbReference>